<keyword evidence="1" id="KW-0805">Transcription regulation</keyword>
<dbReference type="PROSITE" id="PS00622">
    <property type="entry name" value="HTH_LUXR_1"/>
    <property type="match status" value="1"/>
</dbReference>
<dbReference type="PANTHER" id="PTHR44688">
    <property type="entry name" value="DNA-BINDING TRANSCRIPTIONAL ACTIVATOR DEVR_DOSR"/>
    <property type="match status" value="1"/>
</dbReference>
<evidence type="ECO:0000256" key="1">
    <source>
        <dbReference type="ARBA" id="ARBA00023015"/>
    </source>
</evidence>
<dbReference type="Proteomes" id="UP000746471">
    <property type="component" value="Unassembled WGS sequence"/>
</dbReference>
<dbReference type="EMBL" id="JAHBCL010000002">
    <property type="protein sequence ID" value="MBS7525359.1"/>
    <property type="molecule type" value="Genomic_DNA"/>
</dbReference>
<reference evidence="5 6" key="1">
    <citation type="submission" date="2021-05" db="EMBL/GenBank/DDBJ databases">
        <title>Fusibacter ferrireducens sp. nov., an anaerobic, sulfur- and Fe-reducing bacterium isolated from the mangrove sediment.</title>
        <authorList>
            <person name="Qiu D."/>
        </authorList>
    </citation>
    <scope>NUCLEOTIDE SEQUENCE [LARGE SCALE GENOMIC DNA]</scope>
    <source>
        <strain evidence="5 6">DSM 12116</strain>
    </source>
</reference>
<dbReference type="Pfam" id="PF00196">
    <property type="entry name" value="GerE"/>
    <property type="match status" value="1"/>
</dbReference>
<dbReference type="InterPro" id="IPR059106">
    <property type="entry name" value="WHD_MalT"/>
</dbReference>
<feature type="domain" description="HTH luxR-type" evidence="4">
    <location>
        <begin position="759"/>
        <end position="824"/>
    </location>
</feature>
<evidence type="ECO:0000313" key="6">
    <source>
        <dbReference type="Proteomes" id="UP000746471"/>
    </source>
</evidence>
<dbReference type="Gene3D" id="3.40.50.300">
    <property type="entry name" value="P-loop containing nucleotide triphosphate hydrolases"/>
    <property type="match status" value="1"/>
</dbReference>
<dbReference type="PROSITE" id="PS50043">
    <property type="entry name" value="HTH_LUXR_2"/>
    <property type="match status" value="1"/>
</dbReference>
<evidence type="ECO:0000256" key="2">
    <source>
        <dbReference type="ARBA" id="ARBA00023125"/>
    </source>
</evidence>
<dbReference type="PRINTS" id="PR00038">
    <property type="entry name" value="HTHLUXR"/>
</dbReference>
<dbReference type="Gene3D" id="1.10.10.10">
    <property type="entry name" value="Winged helix-like DNA-binding domain superfamily/Winged helix DNA-binding domain"/>
    <property type="match status" value="1"/>
</dbReference>
<evidence type="ECO:0000256" key="3">
    <source>
        <dbReference type="ARBA" id="ARBA00023163"/>
    </source>
</evidence>
<dbReference type="InterPro" id="IPR016032">
    <property type="entry name" value="Sig_transdc_resp-reg_C-effctor"/>
</dbReference>
<dbReference type="SUPFAM" id="SSF46894">
    <property type="entry name" value="C-terminal effector domain of the bipartite response regulators"/>
    <property type="match status" value="1"/>
</dbReference>
<dbReference type="RefSeq" id="WP_213235143.1">
    <property type="nucleotide sequence ID" value="NZ_JAHBCL010000002.1"/>
</dbReference>
<evidence type="ECO:0000259" key="4">
    <source>
        <dbReference type="PROSITE" id="PS50043"/>
    </source>
</evidence>
<dbReference type="SUPFAM" id="SSF52540">
    <property type="entry name" value="P-loop containing nucleoside triphosphate hydrolases"/>
    <property type="match status" value="1"/>
</dbReference>
<dbReference type="PANTHER" id="PTHR44688:SF16">
    <property type="entry name" value="DNA-BINDING TRANSCRIPTIONAL ACTIVATOR DEVR_DOSR"/>
    <property type="match status" value="1"/>
</dbReference>
<keyword evidence="6" id="KW-1185">Reference proteome</keyword>
<evidence type="ECO:0000313" key="5">
    <source>
        <dbReference type="EMBL" id="MBS7525359.1"/>
    </source>
</evidence>
<comment type="caution">
    <text evidence="5">The sequence shown here is derived from an EMBL/GenBank/DDBJ whole genome shotgun (WGS) entry which is preliminary data.</text>
</comment>
<sequence length="827" mass="94987">MQNQQSVLDRSKINTALKGVYDYPLTVVVAAMGYGKSTAIRSFLKTIETPHCYLSFEGDESSPQFIWSMLTRQLTKYNAPLGEQFGTLGFPANTSQFDKIVQILDEHTFSSKVLLVIDDYHCCHSPAFDNFVSRLVKMSITGLHIVILSRTMPDINTEELRLKGYCYQVPSELFELDPEGIQRFFELYGHPLSEKLAKEAYEASEGWIAAIYLMLQDYMQTHRIRTGLHIERLIETAVMHRYRDEEIKLLKALSILDTIAPMQANFMMEDAMSAITLQRLSEGNAFIRYDDEADVYRIHNIFNNYLRKCLEREPLMRSIEALYRRAGTWCMEASDILTGLTYLSKAKAYDLILKEFEKVHITKVIDNNPDFIMSVFKKIPEDVRFRYPIAYLSYIGFYVTNIDVASGERMLQEVENNLIGTERVSQDLEDRIFGEIELIRGYMQFNDVRKMYEYFKRASLMMGGKSVVTNQNKIITFGSPHFLYMYYQKAGGFKSAERWLSKMFPYYTEMAGGCGKGIEEEMKAEIHLECGMIDEAENYAQKSIYKAETLQQVSVVLCDRFILARAALARGNMEKALEIIDDLGIEIEMCNSPILTSAHDLVMGYIGGILCNGVYFSNWLKAGDLESSDVLYQGAGFAYIVYGKYLLFLEDYIKLEVVCEDMRSAFDIYHNMLGYLHMYLMSAIAKFQMGELAASELSLQRAVEIGMADQLTLVFAEYSKYLHPLFQAFKFSNEQQTFVDKLTSVMKQYAIQLYTKTYPDDIKPKLTTREKEILKHIVSGKINRDIAKALFIAEVTVRKNITSIYRKLEVNGRAAAVKKALEMHLIE</sequence>
<gene>
    <name evidence="5" type="ORF">KHM83_01565</name>
</gene>
<dbReference type="Pfam" id="PF25873">
    <property type="entry name" value="WHD_MalT"/>
    <property type="match status" value="1"/>
</dbReference>
<dbReference type="SMART" id="SM00421">
    <property type="entry name" value="HTH_LUXR"/>
    <property type="match status" value="1"/>
</dbReference>
<dbReference type="InterPro" id="IPR000792">
    <property type="entry name" value="Tscrpt_reg_LuxR_C"/>
</dbReference>
<accession>A0ABS5PJU7</accession>
<dbReference type="InterPro" id="IPR036388">
    <property type="entry name" value="WH-like_DNA-bd_sf"/>
</dbReference>
<name>A0ABS5PJU7_9FIRM</name>
<dbReference type="InterPro" id="IPR027417">
    <property type="entry name" value="P-loop_NTPase"/>
</dbReference>
<dbReference type="InterPro" id="IPR011990">
    <property type="entry name" value="TPR-like_helical_dom_sf"/>
</dbReference>
<protein>
    <recommendedName>
        <fullName evidence="4">HTH luxR-type domain-containing protein</fullName>
    </recommendedName>
</protein>
<organism evidence="5 6">
    <name type="scientific">Fusibacter paucivorans</name>
    <dbReference type="NCBI Taxonomy" id="76009"/>
    <lineage>
        <taxon>Bacteria</taxon>
        <taxon>Bacillati</taxon>
        <taxon>Bacillota</taxon>
        <taxon>Clostridia</taxon>
        <taxon>Eubacteriales</taxon>
        <taxon>Eubacteriales Family XII. Incertae Sedis</taxon>
        <taxon>Fusibacter</taxon>
    </lineage>
</organism>
<proteinExistence type="predicted"/>
<dbReference type="CDD" id="cd06170">
    <property type="entry name" value="LuxR_C_like"/>
    <property type="match status" value="1"/>
</dbReference>
<keyword evidence="2" id="KW-0238">DNA-binding</keyword>
<keyword evidence="3" id="KW-0804">Transcription</keyword>
<dbReference type="Gene3D" id="1.25.40.10">
    <property type="entry name" value="Tetratricopeptide repeat domain"/>
    <property type="match status" value="1"/>
</dbReference>